<dbReference type="EMBL" id="LGRX02021857">
    <property type="protein sequence ID" value="KAK3256232.1"/>
    <property type="molecule type" value="Genomic_DNA"/>
</dbReference>
<accession>A0AAE0KPS7</accession>
<evidence type="ECO:0000256" key="2">
    <source>
        <dbReference type="SAM" id="MobiDB-lite"/>
    </source>
</evidence>
<gene>
    <name evidence="3" type="ORF">CYMTET_34621</name>
</gene>
<proteinExistence type="predicted"/>
<reference evidence="3 4" key="1">
    <citation type="journal article" date="2015" name="Genome Biol. Evol.">
        <title>Comparative Genomics of a Bacterivorous Green Alga Reveals Evolutionary Causalities and Consequences of Phago-Mixotrophic Mode of Nutrition.</title>
        <authorList>
            <person name="Burns J.A."/>
            <person name="Paasch A."/>
            <person name="Narechania A."/>
            <person name="Kim E."/>
        </authorList>
    </citation>
    <scope>NUCLEOTIDE SEQUENCE [LARGE SCALE GENOMIC DNA]</scope>
    <source>
        <strain evidence="3 4">PLY_AMNH</strain>
    </source>
</reference>
<feature type="region of interest" description="Disordered" evidence="2">
    <location>
        <begin position="424"/>
        <end position="443"/>
    </location>
</feature>
<dbReference type="AlphaFoldDB" id="A0AAE0KPS7"/>
<evidence type="ECO:0000313" key="4">
    <source>
        <dbReference type="Proteomes" id="UP001190700"/>
    </source>
</evidence>
<protein>
    <submittedName>
        <fullName evidence="3">Uncharacterized protein</fullName>
    </submittedName>
</protein>
<evidence type="ECO:0000256" key="1">
    <source>
        <dbReference type="SAM" id="Coils"/>
    </source>
</evidence>
<evidence type="ECO:0000313" key="3">
    <source>
        <dbReference type="EMBL" id="KAK3256232.1"/>
    </source>
</evidence>
<sequence>MGLVQIEDIQAKLSAMIHSCTQVRFRPDAAQVPLAQLCSRAVAHALPAARGRRPGACFCLRMTPCQSPASSRLQTKEGGNVHNGILKDIHRLSHQKYLLNDYRRRHLDEAKMQALDRELRQRIDLVQRQERSLESLRGSVLNVLADDRSCASQADECSSIGDVSEADSSATASDFQSKSLSEAVAKRNWKLDEYKAGLKEAVRICQEKGAAVGRKKELIQMATEAMLRHRSLEDAAGPSAEARPEGEAGIELLESSIFLATHCVEQFNSRLAPAAIRTRQALGYLQQCVSEELAIIADLQLDVQSASSKVQCAMSHVGQQVGAEIACEELALGEVHQVEEGLRARQARVEAELVEKRRAEQQAREIAPEYSRLNDMDNQIDELQEEKLRLQSLGSLTGALGSQGQATVWPALVKMVGSALGNSQRVEDERRTPYGTAIVHPSG</sequence>
<keyword evidence="1" id="KW-0175">Coiled coil</keyword>
<keyword evidence="4" id="KW-1185">Reference proteome</keyword>
<organism evidence="3 4">
    <name type="scientific">Cymbomonas tetramitiformis</name>
    <dbReference type="NCBI Taxonomy" id="36881"/>
    <lineage>
        <taxon>Eukaryota</taxon>
        <taxon>Viridiplantae</taxon>
        <taxon>Chlorophyta</taxon>
        <taxon>Pyramimonadophyceae</taxon>
        <taxon>Pyramimonadales</taxon>
        <taxon>Pyramimonadaceae</taxon>
        <taxon>Cymbomonas</taxon>
    </lineage>
</organism>
<dbReference type="Proteomes" id="UP001190700">
    <property type="component" value="Unassembled WGS sequence"/>
</dbReference>
<name>A0AAE0KPS7_9CHLO</name>
<comment type="caution">
    <text evidence="3">The sequence shown here is derived from an EMBL/GenBank/DDBJ whole genome shotgun (WGS) entry which is preliminary data.</text>
</comment>
<feature type="coiled-coil region" evidence="1">
    <location>
        <begin position="344"/>
        <end position="393"/>
    </location>
</feature>